<dbReference type="InterPro" id="IPR018391">
    <property type="entry name" value="PQQ_b-propeller_rpt"/>
</dbReference>
<organism evidence="2 3">
    <name type="scientific">Candidatus Methanofastidiosum methylothiophilum</name>
    <dbReference type="NCBI Taxonomy" id="1705564"/>
    <lineage>
        <taxon>Archaea</taxon>
        <taxon>Methanobacteriati</taxon>
        <taxon>Methanobacteriota</taxon>
        <taxon>Stenosarchaea group</taxon>
        <taxon>Candidatus Methanofastidiosia</taxon>
        <taxon>Candidatus Methanofastidiosales</taxon>
        <taxon>Candidatus Methanofastidiosaceae</taxon>
        <taxon>Candidatus Methanofastidiosum</taxon>
    </lineage>
</organism>
<dbReference type="SMART" id="SM00564">
    <property type="entry name" value="PQQ"/>
    <property type="match status" value="4"/>
</dbReference>
<dbReference type="PANTHER" id="PTHR19879:SF9">
    <property type="entry name" value="TRANSCRIPTION INITIATION FACTOR TFIID SUBUNIT 5"/>
    <property type="match status" value="1"/>
</dbReference>
<name>A0A150J9Z2_9EURY</name>
<dbReference type="Pfam" id="PF00400">
    <property type="entry name" value="WD40"/>
    <property type="match status" value="3"/>
</dbReference>
<dbReference type="Gene3D" id="2.130.10.10">
    <property type="entry name" value="YVTN repeat-like/Quinoprotein amine dehydrogenase"/>
    <property type="match status" value="2"/>
</dbReference>
<keyword evidence="1" id="KW-0472">Membrane</keyword>
<gene>
    <name evidence="2" type="ORF">AMQ74_00203</name>
</gene>
<dbReference type="InterPro" id="IPR015943">
    <property type="entry name" value="WD40/YVTN_repeat-like_dom_sf"/>
</dbReference>
<dbReference type="EMBL" id="LNGD01000006">
    <property type="protein sequence ID" value="KYC54057.1"/>
    <property type="molecule type" value="Genomic_DNA"/>
</dbReference>
<comment type="caution">
    <text evidence="2">The sequence shown here is derived from an EMBL/GenBank/DDBJ whole genome shotgun (WGS) entry which is preliminary data.</text>
</comment>
<feature type="transmembrane region" description="Helical" evidence="1">
    <location>
        <begin position="326"/>
        <end position="345"/>
    </location>
</feature>
<dbReference type="Proteomes" id="UP000075578">
    <property type="component" value="Unassembled WGS sequence"/>
</dbReference>
<evidence type="ECO:0000313" key="2">
    <source>
        <dbReference type="EMBL" id="KYC54057.1"/>
    </source>
</evidence>
<sequence>MNKLITVFLILGLIFSITSIAGEENANPVEWKYKASSWIISTSVSNDASYNAASALDGSIYFFDKSGKLLWTGNVGHRVVSFSISETKPEITAVTGERVYIFNKSGKQLSEYKTVQGSYMVINQAGDFIGGSSSNVYAIVYKDARPFWDYRTGDKVNSVSLTSDGSTMAVASSDKSIYLLKSGFLLWKYDVQAPVISVATTPDASYVVCGSGSFDSKEGEGPKDFKVFLFDKNGNLLWDYKVGYTVSSVAITPDGSYIAVGSWDKKVHIFSKSGEHLKEFKTEGNVLSVAITADGKKVFAGSTDANVYFLDIASMSAPAKESSPKVIFFITPGIILLIIALVIGIKKKKKN</sequence>
<dbReference type="InterPro" id="IPR011047">
    <property type="entry name" value="Quinoprotein_ADH-like_sf"/>
</dbReference>
<dbReference type="SMART" id="SM00320">
    <property type="entry name" value="WD40"/>
    <property type="match status" value="5"/>
</dbReference>
<dbReference type="AlphaFoldDB" id="A0A150J9Z2"/>
<dbReference type="InterPro" id="IPR001680">
    <property type="entry name" value="WD40_rpt"/>
</dbReference>
<keyword evidence="1" id="KW-0812">Transmembrane</keyword>
<accession>A0A150J9Z2</accession>
<proteinExistence type="predicted"/>
<evidence type="ECO:0000256" key="1">
    <source>
        <dbReference type="SAM" id="Phobius"/>
    </source>
</evidence>
<dbReference type="SUPFAM" id="SSF50998">
    <property type="entry name" value="Quinoprotein alcohol dehydrogenase-like"/>
    <property type="match status" value="1"/>
</dbReference>
<keyword evidence="1" id="KW-1133">Transmembrane helix</keyword>
<dbReference type="PANTHER" id="PTHR19879">
    <property type="entry name" value="TRANSCRIPTION INITIATION FACTOR TFIID"/>
    <property type="match status" value="1"/>
</dbReference>
<reference evidence="2 3" key="1">
    <citation type="journal article" date="2016" name="ISME J.">
        <title>Chasing the elusive Euryarchaeota class WSA2: genomes reveal a uniquely fastidious methyl-reducing methanogen.</title>
        <authorList>
            <person name="Nobu M.K."/>
            <person name="Narihiro T."/>
            <person name="Kuroda K."/>
            <person name="Mei R."/>
            <person name="Liu W.T."/>
        </authorList>
    </citation>
    <scope>NUCLEOTIDE SEQUENCE [LARGE SCALE GENOMIC DNA]</scope>
    <source>
        <strain evidence="2">U1lsi0528_Bin089</strain>
    </source>
</reference>
<protein>
    <submittedName>
        <fullName evidence="2">Outer membrane biogenesis protein BamB</fullName>
    </submittedName>
</protein>
<evidence type="ECO:0000313" key="3">
    <source>
        <dbReference type="Proteomes" id="UP000075578"/>
    </source>
</evidence>